<keyword evidence="4" id="KW-0503">Monooxygenase</keyword>
<dbReference type="GO" id="GO:0004497">
    <property type="term" value="F:monooxygenase activity"/>
    <property type="evidence" value="ECO:0007669"/>
    <property type="project" value="UniProtKB-KW"/>
</dbReference>
<dbReference type="PIRSF" id="PIRSF000337">
    <property type="entry name" value="NTA_MOA"/>
    <property type="match status" value="1"/>
</dbReference>
<comment type="caution">
    <text evidence="8">The sequence shown here is derived from an EMBL/GenBank/DDBJ whole genome shotgun (WGS) entry which is preliminary data.</text>
</comment>
<feature type="binding site" evidence="6">
    <location>
        <position position="153"/>
    </location>
    <ligand>
        <name>FMN</name>
        <dbReference type="ChEBI" id="CHEBI:58210"/>
    </ligand>
</feature>
<feature type="binding site" evidence="6">
    <location>
        <position position="228"/>
    </location>
    <ligand>
        <name>FMN</name>
        <dbReference type="ChEBI" id="CHEBI:58210"/>
    </ligand>
</feature>
<accession>A0A9X1AHE8</accession>
<gene>
    <name evidence="8" type="ORF">J1C56_29335</name>
</gene>
<reference evidence="8" key="2">
    <citation type="submission" date="2021-03" db="EMBL/GenBank/DDBJ databases">
        <authorList>
            <person name="Artuso I."/>
            <person name="Turrini P."/>
            <person name="Pirolo M."/>
            <person name="Lugli G.A."/>
            <person name="Ventura M."/>
            <person name="Visca P."/>
        </authorList>
    </citation>
    <scope>NUCLEOTIDE SEQUENCE</scope>
    <source>
        <strain evidence="8">LMG 26462</strain>
    </source>
</reference>
<feature type="binding site" evidence="6">
    <location>
        <position position="229"/>
    </location>
    <ligand>
        <name>FMN</name>
        <dbReference type="ChEBI" id="CHEBI:58210"/>
    </ligand>
</feature>
<protein>
    <submittedName>
        <fullName evidence="8">LLM class flavin-dependent oxidoreductase</fullName>
    </submittedName>
</protein>
<feature type="binding site" evidence="6">
    <location>
        <position position="157"/>
    </location>
    <ligand>
        <name>FMN</name>
        <dbReference type="ChEBI" id="CHEBI:58210"/>
    </ligand>
</feature>
<dbReference type="SUPFAM" id="SSF51679">
    <property type="entry name" value="Bacterial luciferase-like"/>
    <property type="match status" value="1"/>
</dbReference>
<dbReference type="InterPro" id="IPR011251">
    <property type="entry name" value="Luciferase-like_dom"/>
</dbReference>
<dbReference type="Gene3D" id="3.20.20.30">
    <property type="entry name" value="Luciferase-like domain"/>
    <property type="match status" value="1"/>
</dbReference>
<dbReference type="NCBIfam" id="TIGR03860">
    <property type="entry name" value="FMN_nitrolo"/>
    <property type="match status" value="1"/>
</dbReference>
<dbReference type="InterPro" id="IPR036661">
    <property type="entry name" value="Luciferase-like_sf"/>
</dbReference>
<organism evidence="8 9">
    <name type="scientific">Aminobacter anthyllidis</name>
    <dbReference type="NCBI Taxonomy" id="1035067"/>
    <lineage>
        <taxon>Bacteria</taxon>
        <taxon>Pseudomonadati</taxon>
        <taxon>Pseudomonadota</taxon>
        <taxon>Alphaproteobacteria</taxon>
        <taxon>Hyphomicrobiales</taxon>
        <taxon>Phyllobacteriaceae</taxon>
        <taxon>Aminobacter</taxon>
    </lineage>
</organism>
<evidence type="ECO:0000256" key="4">
    <source>
        <dbReference type="ARBA" id="ARBA00023033"/>
    </source>
</evidence>
<comment type="similarity">
    <text evidence="5">Belongs to the NtaA/SnaA/DszA monooxygenase family.</text>
</comment>
<proteinExistence type="inferred from homology"/>
<evidence type="ECO:0000256" key="1">
    <source>
        <dbReference type="ARBA" id="ARBA00022630"/>
    </source>
</evidence>
<evidence type="ECO:0000256" key="2">
    <source>
        <dbReference type="ARBA" id="ARBA00022643"/>
    </source>
</evidence>
<keyword evidence="2 6" id="KW-0288">FMN</keyword>
<dbReference type="Pfam" id="PF00296">
    <property type="entry name" value="Bac_luciferase"/>
    <property type="match status" value="1"/>
</dbReference>
<evidence type="ECO:0000259" key="7">
    <source>
        <dbReference type="Pfam" id="PF00296"/>
    </source>
</evidence>
<dbReference type="GO" id="GO:0016705">
    <property type="term" value="F:oxidoreductase activity, acting on paired donors, with incorporation or reduction of molecular oxygen"/>
    <property type="evidence" value="ECO:0007669"/>
    <property type="project" value="InterPro"/>
</dbReference>
<dbReference type="PANTHER" id="PTHR30011">
    <property type="entry name" value="ALKANESULFONATE MONOOXYGENASE-RELATED"/>
    <property type="match status" value="1"/>
</dbReference>
<dbReference type="RefSeq" id="WP_214393469.1">
    <property type="nucleotide sequence ID" value="NZ_JAFLWW010000013.1"/>
</dbReference>
<evidence type="ECO:0000256" key="5">
    <source>
        <dbReference type="ARBA" id="ARBA00033748"/>
    </source>
</evidence>
<evidence type="ECO:0000256" key="6">
    <source>
        <dbReference type="PIRSR" id="PIRSR000337-1"/>
    </source>
</evidence>
<keyword evidence="1 6" id="KW-0285">Flavoprotein</keyword>
<evidence type="ECO:0000313" key="8">
    <source>
        <dbReference type="EMBL" id="MBT1159658.1"/>
    </source>
</evidence>
<dbReference type="AlphaFoldDB" id="A0A9X1AHE8"/>
<dbReference type="Proteomes" id="UP001138921">
    <property type="component" value="Unassembled WGS sequence"/>
</dbReference>
<sequence>MRKILLNAFNMNSVGHIAHGLWRHPRDNSVDYTNIEYWTDLAKLLEKGMFDGVFMADVIGINDVYGSSPEAACEKAVQVPINDPMLIVSAMAAVTNNLGFGVTSNLTYESPYLLARRFSTLDHLTKGRVGWNVVTGYLDSAARGLGLTQQIEHSRRYDMADDYMDCVYKLWERSWEDGSVLRNRETGVFADTTKVHTIEHSGPFVKMSAAHLCEPSPQRTPVLYQAGSSPRGQAFAGKHAECVFITGRTPSDTAKLVADIRNAAAAADRNPRGIRVFLGVVVIVGKTNAEAHEKLEEYKRYASPEGGLVHLCSSTGIDYSKYDLDEPITFSKTESMVSVVEALTTRNAGQQWTVRKLLKQMEIGCRMAPIVGDPMEVADALETWVREADVDGFNLIRTVTPESFADFVELVVPELQNRGVYKTEYAHGTLREKLFDDGAYLPSDHVGSRFHN</sequence>
<dbReference type="InterPro" id="IPR051260">
    <property type="entry name" value="Diverse_substr_monoxygenases"/>
</dbReference>
<keyword evidence="9" id="KW-1185">Reference proteome</keyword>
<feature type="binding site" evidence="6">
    <location>
        <position position="57"/>
    </location>
    <ligand>
        <name>FMN</name>
        <dbReference type="ChEBI" id="CHEBI:58210"/>
    </ligand>
</feature>
<dbReference type="PANTHER" id="PTHR30011:SF16">
    <property type="entry name" value="C2H2 FINGER DOMAIN TRANSCRIPTION FACTOR (EUROFUNG)-RELATED"/>
    <property type="match status" value="1"/>
</dbReference>
<dbReference type="InterPro" id="IPR016215">
    <property type="entry name" value="NTA_MOA"/>
</dbReference>
<evidence type="ECO:0000256" key="3">
    <source>
        <dbReference type="ARBA" id="ARBA00023002"/>
    </source>
</evidence>
<evidence type="ECO:0000313" key="9">
    <source>
        <dbReference type="Proteomes" id="UP001138921"/>
    </source>
</evidence>
<feature type="domain" description="Luciferase-like" evidence="7">
    <location>
        <begin position="31"/>
        <end position="387"/>
    </location>
</feature>
<name>A0A9X1AHE8_9HYPH</name>
<feature type="binding site" evidence="6">
    <location>
        <position position="103"/>
    </location>
    <ligand>
        <name>FMN</name>
        <dbReference type="ChEBI" id="CHEBI:58210"/>
    </ligand>
</feature>
<keyword evidence="3" id="KW-0560">Oxidoreductase</keyword>
<reference evidence="8" key="1">
    <citation type="journal article" date="2021" name="Microorganisms">
        <title>Phylogenomic Reconstruction and Metabolic Potential of the Genus Aminobacter.</title>
        <authorList>
            <person name="Artuso I."/>
            <person name="Turrini P."/>
            <person name="Pirolo M."/>
            <person name="Lugli G.A."/>
            <person name="Ventura M."/>
            <person name="Visca P."/>
        </authorList>
    </citation>
    <scope>NUCLEOTIDE SEQUENCE</scope>
    <source>
        <strain evidence="8">LMG 26462</strain>
    </source>
</reference>
<dbReference type="EMBL" id="JAFLWW010000013">
    <property type="protein sequence ID" value="MBT1159658.1"/>
    <property type="molecule type" value="Genomic_DNA"/>
</dbReference>